<organism evidence="9 10">
    <name type="scientific">Ancylobacter novellus (strain ATCC 8093 / DSM 506 / JCM 20403 / CCM 1077 / IAM 12100 / NBRC 12443 / NCIMB 10456)</name>
    <name type="common">Starkeya novella</name>
    <dbReference type="NCBI Taxonomy" id="639283"/>
    <lineage>
        <taxon>Bacteria</taxon>
        <taxon>Pseudomonadati</taxon>
        <taxon>Pseudomonadota</taxon>
        <taxon>Alphaproteobacteria</taxon>
        <taxon>Hyphomicrobiales</taxon>
        <taxon>Xanthobacteraceae</taxon>
        <taxon>Ancylobacter</taxon>
    </lineage>
</organism>
<dbReference type="RefSeq" id="WP_013165487.1">
    <property type="nucleotide sequence ID" value="NC_014217.1"/>
</dbReference>
<dbReference type="GO" id="GO:0006508">
    <property type="term" value="P:proteolysis"/>
    <property type="evidence" value="ECO:0007669"/>
    <property type="project" value="UniProtKB-KW"/>
</dbReference>
<evidence type="ECO:0000256" key="7">
    <source>
        <dbReference type="ARBA" id="ARBA00030836"/>
    </source>
</evidence>
<evidence type="ECO:0000256" key="4">
    <source>
        <dbReference type="ARBA" id="ARBA00022670"/>
    </source>
</evidence>
<keyword evidence="3" id="KW-0963">Cytoplasm</keyword>
<dbReference type="PANTHER" id="PTHR23402">
    <property type="entry name" value="PROTEASE FAMILY C15 PYROGLUTAMYL-PEPTIDASE I-RELATED"/>
    <property type="match status" value="1"/>
</dbReference>
<evidence type="ECO:0000256" key="5">
    <source>
        <dbReference type="ARBA" id="ARBA00022801"/>
    </source>
</evidence>
<protein>
    <recommendedName>
        <fullName evidence="2">Pyrrolidone-carboxylate peptidase</fullName>
    </recommendedName>
    <alternativeName>
        <fullName evidence="7">5-oxoprolyl-peptidase</fullName>
    </alternativeName>
    <alternativeName>
        <fullName evidence="8">Pyroglutamyl-peptidase I</fullName>
    </alternativeName>
</protein>
<dbReference type="Proteomes" id="UP000006633">
    <property type="component" value="Chromosome"/>
</dbReference>
<dbReference type="KEGG" id="sno:Snov_0649"/>
<dbReference type="HOGENOM" id="CLU_043960_4_1_5"/>
<keyword evidence="5" id="KW-0378">Hydrolase</keyword>
<evidence type="ECO:0000256" key="1">
    <source>
        <dbReference type="ARBA" id="ARBA00006641"/>
    </source>
</evidence>
<comment type="similarity">
    <text evidence="1">Belongs to the peptidase C15 family.</text>
</comment>
<evidence type="ECO:0000256" key="6">
    <source>
        <dbReference type="ARBA" id="ARBA00022807"/>
    </source>
</evidence>
<evidence type="ECO:0000256" key="8">
    <source>
        <dbReference type="ARBA" id="ARBA00031559"/>
    </source>
</evidence>
<dbReference type="PRINTS" id="PR00706">
    <property type="entry name" value="PYROGLUPTASE"/>
</dbReference>
<evidence type="ECO:0000256" key="2">
    <source>
        <dbReference type="ARBA" id="ARBA00019191"/>
    </source>
</evidence>
<dbReference type="InterPro" id="IPR000816">
    <property type="entry name" value="Peptidase_C15"/>
</dbReference>
<dbReference type="InterPro" id="IPR036440">
    <property type="entry name" value="Peptidase_C15-like_sf"/>
</dbReference>
<dbReference type="Pfam" id="PF01470">
    <property type="entry name" value="Peptidase_C15"/>
    <property type="match status" value="1"/>
</dbReference>
<dbReference type="SUPFAM" id="SSF53182">
    <property type="entry name" value="Pyrrolidone carboxyl peptidase (pyroglutamate aminopeptidase)"/>
    <property type="match status" value="1"/>
</dbReference>
<sequence length="232" mass="24717">MRHRQAPRILVTGFGRFPGMPANPSSGLASALARSRRLRSGQVEARILPTRWSEAEGFPAVLDAAPDIVLMLGVAGRRRHVTIELVAHNATGLLPDAARARPIARRLERNGPERRRLGAAPMPLLRALREAGAPARLSRDAGRYVCNALAWRAYAWAQAGSRADGGQRLAVFVHIPRAGVIPTATLKRALAALLVALAGQYRPVEPRSVVPKEQGDAALAASQGPLTAAAGR</sequence>
<dbReference type="EMBL" id="CP002026">
    <property type="protein sequence ID" value="ADH87982.1"/>
    <property type="molecule type" value="Genomic_DNA"/>
</dbReference>
<keyword evidence="10" id="KW-1185">Reference proteome</keyword>
<dbReference type="GO" id="GO:0005829">
    <property type="term" value="C:cytosol"/>
    <property type="evidence" value="ECO:0007669"/>
    <property type="project" value="InterPro"/>
</dbReference>
<dbReference type="eggNOG" id="COG2039">
    <property type="taxonomic scope" value="Bacteria"/>
</dbReference>
<gene>
    <name evidence="9" type="ordered locus">Snov_0649</name>
</gene>
<dbReference type="AlphaFoldDB" id="D7A4T4"/>
<dbReference type="GO" id="GO:0016920">
    <property type="term" value="F:pyroglutamyl-peptidase activity"/>
    <property type="evidence" value="ECO:0007669"/>
    <property type="project" value="InterPro"/>
</dbReference>
<keyword evidence="6" id="KW-0788">Thiol protease</keyword>
<accession>D7A4T4</accession>
<dbReference type="InterPro" id="IPR016125">
    <property type="entry name" value="Peptidase_C15-like"/>
</dbReference>
<dbReference type="STRING" id="639283.Snov_0649"/>
<name>D7A4T4_ANCN5</name>
<dbReference type="OrthoDB" id="9779738at2"/>
<evidence type="ECO:0000313" key="10">
    <source>
        <dbReference type="Proteomes" id="UP000006633"/>
    </source>
</evidence>
<dbReference type="PANTHER" id="PTHR23402:SF1">
    <property type="entry name" value="PYROGLUTAMYL-PEPTIDASE I"/>
    <property type="match status" value="1"/>
</dbReference>
<evidence type="ECO:0000256" key="3">
    <source>
        <dbReference type="ARBA" id="ARBA00022490"/>
    </source>
</evidence>
<evidence type="ECO:0000313" key="9">
    <source>
        <dbReference type="EMBL" id="ADH87982.1"/>
    </source>
</evidence>
<dbReference type="Gene3D" id="3.40.630.20">
    <property type="entry name" value="Peptidase C15, pyroglutamyl peptidase I-like"/>
    <property type="match status" value="1"/>
</dbReference>
<reference evidence="9 10" key="1">
    <citation type="journal article" date="2012" name="Stand. Genomic Sci.">
        <title>Complete genome sequence of the facultatively chemolithoautotrophic and methylotrophic alpha Proteobacterium Starkeya novella type strain (ATCC 8093(T)).</title>
        <authorList>
            <person name="Kappler U."/>
            <person name="Davenport K."/>
            <person name="Beatson S."/>
            <person name="Lucas S."/>
            <person name="Lapidus A."/>
            <person name="Copeland A."/>
            <person name="Berry K.W."/>
            <person name="Glavina Del Rio T."/>
            <person name="Hammon N."/>
            <person name="Dalin E."/>
            <person name="Tice H."/>
            <person name="Pitluck S."/>
            <person name="Richardson P."/>
            <person name="Bruce D."/>
            <person name="Goodwin L.A."/>
            <person name="Han C."/>
            <person name="Tapia R."/>
            <person name="Detter J.C."/>
            <person name="Chang Y.J."/>
            <person name="Jeffries C.D."/>
            <person name="Land M."/>
            <person name="Hauser L."/>
            <person name="Kyrpides N.C."/>
            <person name="Goker M."/>
            <person name="Ivanova N."/>
            <person name="Klenk H.P."/>
            <person name="Woyke T."/>
        </authorList>
    </citation>
    <scope>NUCLEOTIDE SEQUENCE [LARGE SCALE GENOMIC DNA]</scope>
    <source>
        <strain evidence="10">ATCC 8093 / DSM 506 / JCM 20403 / CCM 1077 / IAM 12100 / NBRC 12443 / NCIMB 10456</strain>
    </source>
</reference>
<proteinExistence type="inferred from homology"/>
<keyword evidence="4" id="KW-0645">Protease</keyword>